<reference evidence="2" key="1">
    <citation type="journal article" date="2014" name="Environ. Microbiol.">
        <title>Comparative genomics of the marine bacterial genus Glaciecola reveals the high degree of genomic diversity and genomic characteristic for cold adaptation.</title>
        <authorList>
            <person name="Qin Q.L."/>
            <person name="Xie B.B."/>
            <person name="Yu Y."/>
            <person name="Shu Y.L."/>
            <person name="Rong J.C."/>
            <person name="Zhang Y.J."/>
            <person name="Zhao D.L."/>
            <person name="Chen X.L."/>
            <person name="Zhang X.Y."/>
            <person name="Chen B."/>
            <person name="Zhou B.C."/>
            <person name="Zhang Y.Z."/>
        </authorList>
    </citation>
    <scope>NUCLEOTIDE SEQUENCE [LARGE SCALE GENOMIC DNA]</scope>
    <source>
        <strain evidence="2">LMG 21857</strain>
    </source>
</reference>
<evidence type="ECO:0000313" key="1">
    <source>
        <dbReference type="EMBL" id="GAC31872.1"/>
    </source>
</evidence>
<organism evidence="1 2">
    <name type="scientific">Paraglaciecola polaris LMG 21857</name>
    <dbReference type="NCBI Taxonomy" id="1129793"/>
    <lineage>
        <taxon>Bacteria</taxon>
        <taxon>Pseudomonadati</taxon>
        <taxon>Pseudomonadota</taxon>
        <taxon>Gammaproteobacteria</taxon>
        <taxon>Alteromonadales</taxon>
        <taxon>Alteromonadaceae</taxon>
        <taxon>Paraglaciecola</taxon>
    </lineage>
</organism>
<keyword evidence="2" id="KW-1185">Reference proteome</keyword>
<protein>
    <submittedName>
        <fullName evidence="1">Uncharacterized protein</fullName>
    </submittedName>
</protein>
<gene>
    <name evidence="1" type="ORF">GPLA_0956</name>
</gene>
<proteinExistence type="predicted"/>
<dbReference type="Proteomes" id="UP000006322">
    <property type="component" value="Unassembled WGS sequence"/>
</dbReference>
<comment type="caution">
    <text evidence="1">The sequence shown here is derived from an EMBL/GenBank/DDBJ whole genome shotgun (WGS) entry which is preliminary data.</text>
</comment>
<dbReference type="AlphaFoldDB" id="K6ZNL1"/>
<name>K6ZNL1_9ALTE</name>
<evidence type="ECO:0000313" key="2">
    <source>
        <dbReference type="Proteomes" id="UP000006322"/>
    </source>
</evidence>
<accession>K6ZNL1</accession>
<sequence>MNIWLIAVTNRQPIFIISSVHKRILGQKNATFEVCLYHSSIKCLDKFNVRKR</sequence>
<dbReference type="EMBL" id="BAER01000024">
    <property type="protein sequence ID" value="GAC31872.1"/>
    <property type="molecule type" value="Genomic_DNA"/>
</dbReference>